<dbReference type="Proteomes" id="UP000605427">
    <property type="component" value="Unassembled WGS sequence"/>
</dbReference>
<reference evidence="2" key="1">
    <citation type="journal article" date="2019" name="Int. J. Syst. Evol. Microbiol.">
        <title>The Global Catalogue of Microorganisms (GCM) 10K type strain sequencing project: providing services to taxonomists for standard genome sequencing and annotation.</title>
        <authorList>
            <consortium name="The Broad Institute Genomics Platform"/>
            <consortium name="The Broad Institute Genome Sequencing Center for Infectious Disease"/>
            <person name="Wu L."/>
            <person name="Ma J."/>
        </authorList>
    </citation>
    <scope>NUCLEOTIDE SEQUENCE [LARGE SCALE GENOMIC DNA]</scope>
    <source>
        <strain evidence="2">CCM 8702</strain>
    </source>
</reference>
<evidence type="ECO:0000313" key="2">
    <source>
        <dbReference type="Proteomes" id="UP000605427"/>
    </source>
</evidence>
<evidence type="ECO:0000313" key="1">
    <source>
        <dbReference type="EMBL" id="GGH73062.1"/>
    </source>
</evidence>
<dbReference type="EMBL" id="BMDD01000001">
    <property type="protein sequence ID" value="GGH73062.1"/>
    <property type="molecule type" value="Genomic_DNA"/>
</dbReference>
<name>A0ABQ1ZS69_9BACL</name>
<comment type="caution">
    <text evidence="1">The sequence shown here is derived from an EMBL/GenBank/DDBJ whole genome shotgun (WGS) entry which is preliminary data.</text>
</comment>
<accession>A0ABQ1ZS69</accession>
<proteinExistence type="predicted"/>
<keyword evidence="2" id="KW-1185">Reference proteome</keyword>
<protein>
    <submittedName>
        <fullName evidence="1">Uncharacterized protein</fullName>
    </submittedName>
</protein>
<organism evidence="1 2">
    <name type="scientific">Saccharibacillus endophyticus</name>
    <dbReference type="NCBI Taxonomy" id="2060666"/>
    <lineage>
        <taxon>Bacteria</taxon>
        <taxon>Bacillati</taxon>
        <taxon>Bacillota</taxon>
        <taxon>Bacilli</taxon>
        <taxon>Bacillales</taxon>
        <taxon>Paenibacillaceae</taxon>
        <taxon>Saccharibacillus</taxon>
    </lineage>
</organism>
<gene>
    <name evidence="1" type="ORF">GCM10007362_11820</name>
</gene>
<sequence>MKFSALAGLTRIETIALTFRSDADLVSDPRAYVILDVGLCIWALSPSVKMKRNPFLIQHLQVLPGWKRSTHGCSLIVQLEQRGLAMALTAIAEAAALWEGKKFEANFFIDGFLQPCLLQANVLMLVP</sequence>